<keyword evidence="1" id="KW-0472">Membrane</keyword>
<dbReference type="OrthoDB" id="2263248at2759"/>
<sequence>MTGIGNNVSVIVLFFVVAVPSFFTTMIMSSRWQRYKESLDGVIHQSFGIGLMGGMMLVATGNIAWRYHLDANTNSIISSLEQMKMKYEIAGGVPYLLRDDVFLERLGVRNKYGQQHQQQIHWVRIMVQQEWNEIVYKLADYLNQRCAKKFTDRSYTL</sequence>
<organism evidence="2 3">
    <name type="scientific">Absidia repens</name>
    <dbReference type="NCBI Taxonomy" id="90262"/>
    <lineage>
        <taxon>Eukaryota</taxon>
        <taxon>Fungi</taxon>
        <taxon>Fungi incertae sedis</taxon>
        <taxon>Mucoromycota</taxon>
        <taxon>Mucoromycotina</taxon>
        <taxon>Mucoromycetes</taxon>
        <taxon>Mucorales</taxon>
        <taxon>Cunninghamellaceae</taxon>
        <taxon>Absidia</taxon>
    </lineage>
</organism>
<accession>A0A1X2IDH2</accession>
<feature type="transmembrane region" description="Helical" evidence="1">
    <location>
        <begin position="6"/>
        <end position="27"/>
    </location>
</feature>
<reference evidence="2 3" key="1">
    <citation type="submission" date="2016-07" db="EMBL/GenBank/DDBJ databases">
        <title>Pervasive Adenine N6-methylation of Active Genes in Fungi.</title>
        <authorList>
            <consortium name="DOE Joint Genome Institute"/>
            <person name="Mondo S.J."/>
            <person name="Dannebaum R.O."/>
            <person name="Kuo R.C."/>
            <person name="Labutti K."/>
            <person name="Haridas S."/>
            <person name="Kuo A."/>
            <person name="Salamov A."/>
            <person name="Ahrendt S.R."/>
            <person name="Lipzen A."/>
            <person name="Sullivan W."/>
            <person name="Andreopoulos W.B."/>
            <person name="Clum A."/>
            <person name="Lindquist E."/>
            <person name="Daum C."/>
            <person name="Ramamoorthy G.K."/>
            <person name="Gryganskyi A."/>
            <person name="Culley D."/>
            <person name="Magnuson J.K."/>
            <person name="James T.Y."/>
            <person name="O'Malley M.A."/>
            <person name="Stajich J.E."/>
            <person name="Spatafora J.W."/>
            <person name="Visel A."/>
            <person name="Grigoriev I.V."/>
        </authorList>
    </citation>
    <scope>NUCLEOTIDE SEQUENCE [LARGE SCALE GENOMIC DNA]</scope>
    <source>
        <strain evidence="2 3">NRRL 1336</strain>
    </source>
</reference>
<keyword evidence="1" id="KW-0812">Transmembrane</keyword>
<keyword evidence="3" id="KW-1185">Reference proteome</keyword>
<dbReference type="EMBL" id="MCGE01000014">
    <property type="protein sequence ID" value="ORZ14560.1"/>
    <property type="molecule type" value="Genomic_DNA"/>
</dbReference>
<comment type="caution">
    <text evidence="2">The sequence shown here is derived from an EMBL/GenBank/DDBJ whole genome shotgun (WGS) entry which is preliminary data.</text>
</comment>
<evidence type="ECO:0000313" key="2">
    <source>
        <dbReference type="EMBL" id="ORZ14560.1"/>
    </source>
</evidence>
<dbReference type="AlphaFoldDB" id="A0A1X2IDH2"/>
<keyword evidence="1" id="KW-1133">Transmembrane helix</keyword>
<dbReference type="Proteomes" id="UP000193560">
    <property type="component" value="Unassembled WGS sequence"/>
</dbReference>
<evidence type="ECO:0000256" key="1">
    <source>
        <dbReference type="SAM" id="Phobius"/>
    </source>
</evidence>
<gene>
    <name evidence="2" type="ORF">BCR42DRAFT_417184</name>
</gene>
<proteinExistence type="predicted"/>
<protein>
    <submittedName>
        <fullName evidence="2">Uncharacterized protein</fullName>
    </submittedName>
</protein>
<evidence type="ECO:0000313" key="3">
    <source>
        <dbReference type="Proteomes" id="UP000193560"/>
    </source>
</evidence>
<feature type="transmembrane region" description="Helical" evidence="1">
    <location>
        <begin position="47"/>
        <end position="65"/>
    </location>
</feature>
<name>A0A1X2IDH2_9FUNG</name>